<accession>A0A8T0HJN4</accession>
<evidence type="ECO:0000313" key="2">
    <source>
        <dbReference type="Proteomes" id="UP000822688"/>
    </source>
</evidence>
<name>A0A8T0HJN4_CERPU</name>
<proteinExistence type="predicted"/>
<comment type="caution">
    <text evidence="1">The sequence shown here is derived from an EMBL/GenBank/DDBJ whole genome shotgun (WGS) entry which is preliminary data.</text>
</comment>
<dbReference type="AlphaFoldDB" id="A0A8T0HJN4"/>
<reference evidence="1 2" key="1">
    <citation type="submission" date="2020-06" db="EMBL/GenBank/DDBJ databases">
        <title>WGS assembly of Ceratodon purpureus strain R40.</title>
        <authorList>
            <person name="Carey S.B."/>
            <person name="Jenkins J."/>
            <person name="Shu S."/>
            <person name="Lovell J.T."/>
            <person name="Sreedasyam A."/>
            <person name="Maumus F."/>
            <person name="Tiley G.P."/>
            <person name="Fernandez-Pozo N."/>
            <person name="Barry K."/>
            <person name="Chen C."/>
            <person name="Wang M."/>
            <person name="Lipzen A."/>
            <person name="Daum C."/>
            <person name="Saski C.A."/>
            <person name="Payton A.C."/>
            <person name="Mcbreen J.C."/>
            <person name="Conrad R.E."/>
            <person name="Kollar L.M."/>
            <person name="Olsson S."/>
            <person name="Huttunen S."/>
            <person name="Landis J.B."/>
            <person name="Wickett N.J."/>
            <person name="Johnson M.G."/>
            <person name="Rensing S.A."/>
            <person name="Grimwood J."/>
            <person name="Schmutz J."/>
            <person name="Mcdaniel S.F."/>
        </authorList>
    </citation>
    <scope>NUCLEOTIDE SEQUENCE [LARGE SCALE GENOMIC DNA]</scope>
    <source>
        <strain evidence="1 2">R40</strain>
    </source>
</reference>
<organism evidence="1 2">
    <name type="scientific">Ceratodon purpureus</name>
    <name type="common">Fire moss</name>
    <name type="synonym">Dicranum purpureum</name>
    <dbReference type="NCBI Taxonomy" id="3225"/>
    <lineage>
        <taxon>Eukaryota</taxon>
        <taxon>Viridiplantae</taxon>
        <taxon>Streptophyta</taxon>
        <taxon>Embryophyta</taxon>
        <taxon>Bryophyta</taxon>
        <taxon>Bryophytina</taxon>
        <taxon>Bryopsida</taxon>
        <taxon>Dicranidae</taxon>
        <taxon>Pseudoditrichales</taxon>
        <taxon>Ditrichaceae</taxon>
        <taxon>Ceratodon</taxon>
    </lineage>
</organism>
<dbReference type="Proteomes" id="UP000822688">
    <property type="component" value="Chromosome 6"/>
</dbReference>
<dbReference type="EMBL" id="CM026427">
    <property type="protein sequence ID" value="KAG0571006.1"/>
    <property type="molecule type" value="Genomic_DNA"/>
</dbReference>
<sequence>MEAVGEPEAASLRGLSAFVNSNYNSEPVFYSSEMSLTNNYASSHIFNLVLTRRRSRAVESECLDSDKSPIFRIAPGDLLEAVRTLVACPTWTHAQLRFSDAWLLRREDFVRRFEDLIFEIFSLLKTSPSLSSFDFRSPRHILPSYFRRLRSVIVYPWALGTTNSRVLAKSIALYLSRNSVLRSVTIQLASGDFKLDRETLEILVTPLTTASPSEANVGLKELVLHLLDFADPDERCEDALANLVRCNTTLEKLELRFSDFKTCLEEGMCTEIGRALEVNHTLKEFGCFCDRVGLGELLAPFVPDRSGRQPNTTVSTLNLFLSHYFDERREQDFATHGLVVILRHLASMLELNTTLKHVLLTHEWGRDCGYTDKEKWINRRQVEFGTEEKLRMMMCKELRVNTSLETLAVGFWQLRRVGAEWQTSYGGPCLGLKQSKEYIVKVKLCS</sequence>
<protein>
    <submittedName>
        <fullName evidence="1">Uncharacterized protein</fullName>
    </submittedName>
</protein>
<keyword evidence="2" id="KW-1185">Reference proteome</keyword>
<evidence type="ECO:0000313" key="1">
    <source>
        <dbReference type="EMBL" id="KAG0571006.1"/>
    </source>
</evidence>
<gene>
    <name evidence="1" type="ORF">KC19_6G204500</name>
</gene>
<dbReference type="SUPFAM" id="SSF52047">
    <property type="entry name" value="RNI-like"/>
    <property type="match status" value="1"/>
</dbReference>